<reference evidence="2 3" key="1">
    <citation type="submission" date="2018-09" db="EMBL/GenBank/DDBJ databases">
        <authorList>
            <person name="Zhu H."/>
        </authorList>
    </citation>
    <scope>NUCLEOTIDE SEQUENCE [LARGE SCALE GENOMIC DNA]</scope>
    <source>
        <strain evidence="2 3">K2R10-39</strain>
    </source>
</reference>
<gene>
    <name evidence="2" type="ORF">D3870_08870</name>
</gene>
<dbReference type="InterPro" id="IPR046740">
    <property type="entry name" value="DUF6790"/>
</dbReference>
<keyword evidence="1" id="KW-0472">Membrane</keyword>
<name>A0A418X683_9BURK</name>
<dbReference type="Pfam" id="PF20589">
    <property type="entry name" value="DUF6790"/>
    <property type="match status" value="1"/>
</dbReference>
<dbReference type="OrthoDB" id="281633at2"/>
<dbReference type="Proteomes" id="UP000285190">
    <property type="component" value="Unassembled WGS sequence"/>
</dbReference>
<feature type="transmembrane region" description="Helical" evidence="1">
    <location>
        <begin position="143"/>
        <end position="161"/>
    </location>
</feature>
<keyword evidence="1" id="KW-0812">Transmembrane</keyword>
<evidence type="ECO:0000313" key="2">
    <source>
        <dbReference type="EMBL" id="RJG07949.1"/>
    </source>
</evidence>
<proteinExistence type="predicted"/>
<protein>
    <recommendedName>
        <fullName evidence="4">DUF4345 domain-containing protein</fullName>
    </recommendedName>
</protein>
<evidence type="ECO:0000313" key="3">
    <source>
        <dbReference type="Proteomes" id="UP000285190"/>
    </source>
</evidence>
<comment type="caution">
    <text evidence="2">The sequence shown here is derived from an EMBL/GenBank/DDBJ whole genome shotgun (WGS) entry which is preliminary data.</text>
</comment>
<feature type="transmembrane region" description="Helical" evidence="1">
    <location>
        <begin position="109"/>
        <end position="131"/>
    </location>
</feature>
<keyword evidence="3" id="KW-1185">Reference proteome</keyword>
<sequence length="182" mass="19825">MAEVIRFLLQNFTLTLLALGFVASAGSLLRRPRPLTLPVLLEALFSYFILFPIALGFLYSFVLHVFFGEMTARFIGWADSPFQREVGFASLGFAVVGFLAFRGSFDMRVAAVVGPACLLLGAAGGHILEILRTGNLAPGNAGVILYTDILLPLIGFALLWLTHRYSRERVAARTALQHPAAI</sequence>
<feature type="transmembrane region" description="Helical" evidence="1">
    <location>
        <begin position="12"/>
        <end position="29"/>
    </location>
</feature>
<evidence type="ECO:0008006" key="4">
    <source>
        <dbReference type="Google" id="ProtNLM"/>
    </source>
</evidence>
<accession>A0A418X683</accession>
<dbReference type="RefSeq" id="WP_119741886.1">
    <property type="nucleotide sequence ID" value="NZ_QYUN01000002.1"/>
</dbReference>
<evidence type="ECO:0000256" key="1">
    <source>
        <dbReference type="SAM" id="Phobius"/>
    </source>
</evidence>
<keyword evidence="1" id="KW-1133">Transmembrane helix</keyword>
<feature type="transmembrane region" description="Helical" evidence="1">
    <location>
        <begin position="41"/>
        <end position="66"/>
    </location>
</feature>
<dbReference type="EMBL" id="QYUN01000002">
    <property type="protein sequence ID" value="RJG07949.1"/>
    <property type="molecule type" value="Genomic_DNA"/>
</dbReference>
<organism evidence="2 3">
    <name type="scientific">Noviherbaspirillum cavernae</name>
    <dbReference type="NCBI Taxonomy" id="2320862"/>
    <lineage>
        <taxon>Bacteria</taxon>
        <taxon>Pseudomonadati</taxon>
        <taxon>Pseudomonadota</taxon>
        <taxon>Betaproteobacteria</taxon>
        <taxon>Burkholderiales</taxon>
        <taxon>Oxalobacteraceae</taxon>
        <taxon>Noviherbaspirillum</taxon>
    </lineage>
</organism>
<dbReference type="AlphaFoldDB" id="A0A418X683"/>